<dbReference type="Pfam" id="PF12339">
    <property type="entry name" value="DNAJ_related"/>
    <property type="match status" value="1"/>
</dbReference>
<dbReference type="eggNOG" id="COG2214">
    <property type="taxonomic scope" value="Bacteria"/>
</dbReference>
<dbReference type="AlphaFoldDB" id="A0A1N6TZC5"/>
<keyword evidence="1" id="KW-0143">Chaperone</keyword>
<dbReference type="Gene3D" id="1.10.287.110">
    <property type="entry name" value="DnaJ domain"/>
    <property type="match status" value="1"/>
</dbReference>
<dbReference type="STRING" id="49186.SAMN05421647_10699"/>
<sequence length="208" mass="23815">MTGKCNCGEQMTDAISPNPLIPELLDLLRGAPEGISEFSLMKGLETHPAFAELADDYQLRLFQKHFMIMHGLYSLQSRLWYEEGLRLEISPLSVRLYIDPVPIAEQSADLPDQENKLRAYYLDWQQLEQTSAEDVRRLMKGFAMQCADPDVRQRAYETLGLEAGASAEMVRSRYRHLAAQCHPDKGGDSEVFIEVRRAYEFLRNAQRS</sequence>
<proteinExistence type="predicted"/>
<evidence type="ECO:0000313" key="4">
    <source>
        <dbReference type="Proteomes" id="UP000186895"/>
    </source>
</evidence>
<dbReference type="InterPro" id="IPR050817">
    <property type="entry name" value="DjlA_DnaK_co-chaperone"/>
</dbReference>
<gene>
    <name evidence="3" type="ORF">SAMN05421647_10699</name>
</gene>
<dbReference type="InterPro" id="IPR001623">
    <property type="entry name" value="DnaJ_domain"/>
</dbReference>
<dbReference type="PROSITE" id="PS50076">
    <property type="entry name" value="DNAJ_2"/>
    <property type="match status" value="1"/>
</dbReference>
<dbReference type="PANTHER" id="PTHR24074">
    <property type="entry name" value="CO-CHAPERONE PROTEIN DJLA"/>
    <property type="match status" value="1"/>
</dbReference>
<dbReference type="EMBL" id="FTMN01000006">
    <property type="protein sequence ID" value="SIQ58436.1"/>
    <property type="molecule type" value="Genomic_DNA"/>
</dbReference>
<evidence type="ECO:0000256" key="1">
    <source>
        <dbReference type="ARBA" id="ARBA00023186"/>
    </source>
</evidence>
<name>A0A1N6TZC5_9GAMM</name>
<protein>
    <submittedName>
        <fullName evidence="3">DnaJ domain-containing protein</fullName>
    </submittedName>
</protein>
<dbReference type="SMART" id="SM00271">
    <property type="entry name" value="DnaJ"/>
    <property type="match status" value="1"/>
</dbReference>
<dbReference type="PRINTS" id="PR00625">
    <property type="entry name" value="JDOMAIN"/>
</dbReference>
<keyword evidence="4" id="KW-1185">Reference proteome</keyword>
<dbReference type="CDD" id="cd06257">
    <property type="entry name" value="DnaJ"/>
    <property type="match status" value="1"/>
</dbReference>
<organism evidence="3 4">
    <name type="scientific">Marinobacterium stanieri</name>
    <dbReference type="NCBI Taxonomy" id="49186"/>
    <lineage>
        <taxon>Bacteria</taxon>
        <taxon>Pseudomonadati</taxon>
        <taxon>Pseudomonadota</taxon>
        <taxon>Gammaproteobacteria</taxon>
        <taxon>Oceanospirillales</taxon>
        <taxon>Oceanospirillaceae</taxon>
        <taxon>Marinobacterium</taxon>
    </lineage>
</organism>
<evidence type="ECO:0000313" key="3">
    <source>
        <dbReference type="EMBL" id="SIQ58436.1"/>
    </source>
</evidence>
<feature type="domain" description="J" evidence="2">
    <location>
        <begin position="154"/>
        <end position="207"/>
    </location>
</feature>
<dbReference type="InterPro" id="IPR021059">
    <property type="entry name" value="DnaJ-related_N"/>
</dbReference>
<evidence type="ECO:0000259" key="2">
    <source>
        <dbReference type="PROSITE" id="PS50076"/>
    </source>
</evidence>
<dbReference type="Pfam" id="PF00226">
    <property type="entry name" value="DnaJ"/>
    <property type="match status" value="1"/>
</dbReference>
<reference evidence="3 4" key="1">
    <citation type="submission" date="2017-01" db="EMBL/GenBank/DDBJ databases">
        <authorList>
            <person name="Mah S.A."/>
            <person name="Swanson W.J."/>
            <person name="Moy G.W."/>
            <person name="Vacquier V.D."/>
        </authorList>
    </citation>
    <scope>NUCLEOTIDE SEQUENCE [LARGE SCALE GENOMIC DNA]</scope>
    <source>
        <strain evidence="3 4">DSM 7027</strain>
    </source>
</reference>
<accession>A0A1N6TZC5</accession>
<dbReference type="SUPFAM" id="SSF46565">
    <property type="entry name" value="Chaperone J-domain"/>
    <property type="match status" value="1"/>
</dbReference>
<dbReference type="InterPro" id="IPR036869">
    <property type="entry name" value="J_dom_sf"/>
</dbReference>
<dbReference type="Proteomes" id="UP000186895">
    <property type="component" value="Unassembled WGS sequence"/>
</dbReference>